<proteinExistence type="inferred from homology"/>
<keyword evidence="3 5" id="KW-0238">DNA-binding</keyword>
<feature type="non-terminal residue" evidence="8">
    <location>
        <position position="262"/>
    </location>
</feature>
<keyword evidence="9" id="KW-1185">Reference proteome</keyword>
<dbReference type="InterPro" id="IPR013762">
    <property type="entry name" value="Integrase-like_cat_sf"/>
</dbReference>
<dbReference type="AlphaFoldDB" id="A0A0P9D7P0"/>
<dbReference type="GO" id="GO:0006310">
    <property type="term" value="P:DNA recombination"/>
    <property type="evidence" value="ECO:0007669"/>
    <property type="project" value="UniProtKB-KW"/>
</dbReference>
<name>A0A0P9D7P0_9CHLR</name>
<dbReference type="Gene3D" id="1.10.150.130">
    <property type="match status" value="1"/>
</dbReference>
<evidence type="ECO:0000256" key="4">
    <source>
        <dbReference type="ARBA" id="ARBA00023172"/>
    </source>
</evidence>
<comment type="similarity">
    <text evidence="1">Belongs to the 'phage' integrase family.</text>
</comment>
<evidence type="ECO:0000256" key="2">
    <source>
        <dbReference type="ARBA" id="ARBA00022908"/>
    </source>
</evidence>
<evidence type="ECO:0000256" key="3">
    <source>
        <dbReference type="ARBA" id="ARBA00023125"/>
    </source>
</evidence>
<feature type="domain" description="Core-binding (CB)" evidence="7">
    <location>
        <begin position="68"/>
        <end position="151"/>
    </location>
</feature>
<dbReference type="Proteomes" id="UP000050509">
    <property type="component" value="Unassembled WGS sequence"/>
</dbReference>
<dbReference type="PANTHER" id="PTHR30629">
    <property type="entry name" value="PROPHAGE INTEGRASE"/>
    <property type="match status" value="1"/>
</dbReference>
<evidence type="ECO:0000256" key="5">
    <source>
        <dbReference type="PROSITE-ProRule" id="PRU01248"/>
    </source>
</evidence>
<dbReference type="InterPro" id="IPR044068">
    <property type="entry name" value="CB"/>
</dbReference>
<dbReference type="EMBL" id="LJCR01000159">
    <property type="protein sequence ID" value="KPV53876.1"/>
    <property type="molecule type" value="Genomic_DNA"/>
</dbReference>
<gene>
    <name evidence="8" type="ORF">SE17_07055</name>
</gene>
<evidence type="ECO:0000313" key="8">
    <source>
        <dbReference type="EMBL" id="KPV53876.1"/>
    </source>
</evidence>
<dbReference type="SUPFAM" id="SSF56349">
    <property type="entry name" value="DNA breaking-rejoining enzymes"/>
    <property type="match status" value="1"/>
</dbReference>
<dbReference type="InterPro" id="IPR010998">
    <property type="entry name" value="Integrase_recombinase_N"/>
</dbReference>
<dbReference type="Gene3D" id="1.10.443.10">
    <property type="entry name" value="Intergrase catalytic core"/>
    <property type="match status" value="1"/>
</dbReference>
<protein>
    <recommendedName>
        <fullName evidence="10">Integrase</fullName>
    </recommendedName>
</protein>
<feature type="domain" description="Tyr recombinase" evidence="6">
    <location>
        <begin position="172"/>
        <end position="262"/>
    </location>
</feature>
<keyword evidence="2" id="KW-0229">DNA integration</keyword>
<evidence type="ECO:0000256" key="1">
    <source>
        <dbReference type="ARBA" id="ARBA00008857"/>
    </source>
</evidence>
<dbReference type="PROSITE" id="PS51900">
    <property type="entry name" value="CB"/>
    <property type="match status" value="1"/>
</dbReference>
<dbReference type="InterPro" id="IPR002104">
    <property type="entry name" value="Integrase_catalytic"/>
</dbReference>
<evidence type="ECO:0000313" key="9">
    <source>
        <dbReference type="Proteomes" id="UP000050509"/>
    </source>
</evidence>
<dbReference type="GO" id="GO:0003677">
    <property type="term" value="F:DNA binding"/>
    <property type="evidence" value="ECO:0007669"/>
    <property type="project" value="UniProtKB-UniRule"/>
</dbReference>
<dbReference type="InterPro" id="IPR050808">
    <property type="entry name" value="Phage_Integrase"/>
</dbReference>
<evidence type="ECO:0000259" key="7">
    <source>
        <dbReference type="PROSITE" id="PS51900"/>
    </source>
</evidence>
<reference evidence="8 9" key="1">
    <citation type="submission" date="2015-09" db="EMBL/GenBank/DDBJ databases">
        <title>Draft genome sequence of Kouleothrix aurantiaca JCM 19913.</title>
        <authorList>
            <person name="Hemp J."/>
        </authorList>
    </citation>
    <scope>NUCLEOTIDE SEQUENCE [LARGE SCALE GENOMIC DNA]</scope>
    <source>
        <strain evidence="8 9">COM-B</strain>
    </source>
</reference>
<dbReference type="InterPro" id="IPR004107">
    <property type="entry name" value="Integrase_SAM-like_N"/>
</dbReference>
<evidence type="ECO:0000259" key="6">
    <source>
        <dbReference type="PROSITE" id="PS51898"/>
    </source>
</evidence>
<dbReference type="Pfam" id="PF14659">
    <property type="entry name" value="Phage_int_SAM_3"/>
    <property type="match status" value="1"/>
</dbReference>
<keyword evidence="4" id="KW-0233">DNA recombination</keyword>
<dbReference type="Pfam" id="PF00589">
    <property type="entry name" value="Phage_integrase"/>
    <property type="match status" value="1"/>
</dbReference>
<dbReference type="InterPro" id="IPR011010">
    <property type="entry name" value="DNA_brk_join_enz"/>
</dbReference>
<comment type="caution">
    <text evidence="8">The sequence shown here is derived from an EMBL/GenBank/DDBJ whole genome shotgun (WGS) entry which is preliminary data.</text>
</comment>
<dbReference type="PROSITE" id="PS51898">
    <property type="entry name" value="TYR_RECOMBINASE"/>
    <property type="match status" value="1"/>
</dbReference>
<dbReference type="GO" id="GO:0015074">
    <property type="term" value="P:DNA integration"/>
    <property type="evidence" value="ECO:0007669"/>
    <property type="project" value="UniProtKB-KW"/>
</dbReference>
<organism evidence="8 9">
    <name type="scientific">Kouleothrix aurantiaca</name>
    <dbReference type="NCBI Taxonomy" id="186479"/>
    <lineage>
        <taxon>Bacteria</taxon>
        <taxon>Bacillati</taxon>
        <taxon>Chloroflexota</taxon>
        <taxon>Chloroflexia</taxon>
        <taxon>Chloroflexales</taxon>
        <taxon>Roseiflexineae</taxon>
        <taxon>Roseiflexaceae</taxon>
        <taxon>Kouleothrix</taxon>
    </lineage>
</organism>
<dbReference type="PANTHER" id="PTHR30629:SF2">
    <property type="entry name" value="PROPHAGE INTEGRASE INTS-RELATED"/>
    <property type="match status" value="1"/>
</dbReference>
<evidence type="ECO:0008006" key="10">
    <source>
        <dbReference type="Google" id="ProtNLM"/>
    </source>
</evidence>
<accession>A0A0P9D7P0</accession>
<sequence>MGKRRGQGEGSIHRRTDGTWCAVVDLGWVNGKRKRKYLYGQTRKEVADKLKAAHHEQAGGADIAPERQTVAAFLETWLEQTVKVRNRAGTYESYAQIVRSHITPAIGHHQLTKLLPEHIQVMLNRLTDAGLAPRTVRNVRAVLRDALNQALKRRRIAFNAAALVEIPRAEKPVIAPLTSEQSRALLAAVRGEPLEALYRIALSLGLRRGEVLALRWEDIDFEQRQLRVSGSVRRSGGVLMRRAPKTQSSIRTLPLPTILLNV</sequence>